<organism evidence="4 5">
    <name type="scientific">Gossypium raimondii</name>
    <name type="common">Peruvian cotton</name>
    <name type="synonym">Gossypium klotzschianum subsp. raimondii</name>
    <dbReference type="NCBI Taxonomy" id="29730"/>
    <lineage>
        <taxon>Eukaryota</taxon>
        <taxon>Viridiplantae</taxon>
        <taxon>Streptophyta</taxon>
        <taxon>Embryophyta</taxon>
        <taxon>Tracheophyta</taxon>
        <taxon>Spermatophyta</taxon>
        <taxon>Magnoliopsida</taxon>
        <taxon>eudicotyledons</taxon>
        <taxon>Gunneridae</taxon>
        <taxon>Pentapetalae</taxon>
        <taxon>rosids</taxon>
        <taxon>malvids</taxon>
        <taxon>Malvales</taxon>
        <taxon>Malvaceae</taxon>
        <taxon>Malvoideae</taxon>
        <taxon>Gossypium</taxon>
    </lineage>
</organism>
<dbReference type="EMBL" id="CM001747">
    <property type="protein sequence ID" value="KJB50512.1"/>
    <property type="molecule type" value="Genomic_DNA"/>
</dbReference>
<dbReference type="OrthoDB" id="5835829at2759"/>
<name>A0A0D2PWI8_GOSRA</name>
<sequence>MSTTVNNCHILLFPYPAQGHMLPLLHLAHRLSLHGLTITIVITPKNLPYLSSLLSSHPSSITPLILPFPSHPSIPPGVENVKDLGHSGNLPMLTSLSKLHDPLLHWFNSHPDPPVAIISDFFLGWTLHLAHQLNIPRLVFFPSGAFLAAIDDYVWNNVEQLKTLDQVELSALPGSHVFKSHHLPSLFRLYKKSDPDWEFVKDLKLANTKSWGCVFNSFEAFEGEYMDYLKKKLSHDRIFGVGPLNLPGPGNLGSGSDLNERLLTWLDGCPKASVVYVCFGSQKLLKREQMEALALGLEKSGTRFVWVVKTGSTQEREDGFGNVPDGFEERVAGRGLVIREWAPQVSILSHEAAGGFLSHCGWNSVLEGIVGGVVILAWPMEADQFVNARLLVEDMGVGVRVCEGAGSVPEAGELSRVIGESMSEVGGLKDKAKELKEKALEAVSKEGSSVQDMGWLVGELRKLKPFKSRIQHTSVS</sequence>
<dbReference type="Pfam" id="PF00201">
    <property type="entry name" value="UDPGT"/>
    <property type="match status" value="1"/>
</dbReference>
<comment type="similarity">
    <text evidence="1">Belongs to the UDP-glycosyltransferase family.</text>
</comment>
<evidence type="ECO:0000256" key="3">
    <source>
        <dbReference type="ARBA" id="ARBA00022679"/>
    </source>
</evidence>
<dbReference type="PANTHER" id="PTHR48047:SF28">
    <property type="entry name" value="F11M15.8 PROTEIN"/>
    <property type="match status" value="1"/>
</dbReference>
<accession>A0A0D2PWI8</accession>
<dbReference type="InterPro" id="IPR002213">
    <property type="entry name" value="UDP_glucos_trans"/>
</dbReference>
<keyword evidence="2" id="KW-0328">Glycosyltransferase</keyword>
<dbReference type="OMA" id="WACVFNT"/>
<dbReference type="eggNOG" id="KOG1192">
    <property type="taxonomic scope" value="Eukaryota"/>
</dbReference>
<dbReference type="FunFam" id="3.40.50.2000:FF:000143">
    <property type="entry name" value="UDP-glycosyltransferase 89B1"/>
    <property type="match status" value="1"/>
</dbReference>
<evidence type="ECO:0000256" key="2">
    <source>
        <dbReference type="ARBA" id="ARBA00022676"/>
    </source>
</evidence>
<protein>
    <recommendedName>
        <fullName evidence="6">Glycosyltransferase</fullName>
    </recommendedName>
</protein>
<reference evidence="4 5" key="1">
    <citation type="journal article" date="2012" name="Nature">
        <title>Repeated polyploidization of Gossypium genomes and the evolution of spinnable cotton fibres.</title>
        <authorList>
            <person name="Paterson A.H."/>
            <person name="Wendel J.F."/>
            <person name="Gundlach H."/>
            <person name="Guo H."/>
            <person name="Jenkins J."/>
            <person name="Jin D."/>
            <person name="Llewellyn D."/>
            <person name="Showmaker K.C."/>
            <person name="Shu S."/>
            <person name="Udall J."/>
            <person name="Yoo M.J."/>
            <person name="Byers R."/>
            <person name="Chen W."/>
            <person name="Doron-Faigenboim A."/>
            <person name="Duke M.V."/>
            <person name="Gong L."/>
            <person name="Grimwood J."/>
            <person name="Grover C."/>
            <person name="Grupp K."/>
            <person name="Hu G."/>
            <person name="Lee T.H."/>
            <person name="Li J."/>
            <person name="Lin L."/>
            <person name="Liu T."/>
            <person name="Marler B.S."/>
            <person name="Page J.T."/>
            <person name="Roberts A.W."/>
            <person name="Romanel E."/>
            <person name="Sanders W.S."/>
            <person name="Szadkowski E."/>
            <person name="Tan X."/>
            <person name="Tang H."/>
            <person name="Xu C."/>
            <person name="Wang J."/>
            <person name="Wang Z."/>
            <person name="Zhang D."/>
            <person name="Zhang L."/>
            <person name="Ashrafi H."/>
            <person name="Bedon F."/>
            <person name="Bowers J.E."/>
            <person name="Brubaker C.L."/>
            <person name="Chee P.W."/>
            <person name="Das S."/>
            <person name="Gingle A.R."/>
            <person name="Haigler C.H."/>
            <person name="Harker D."/>
            <person name="Hoffmann L.V."/>
            <person name="Hovav R."/>
            <person name="Jones D.C."/>
            <person name="Lemke C."/>
            <person name="Mansoor S."/>
            <person name="ur Rahman M."/>
            <person name="Rainville L.N."/>
            <person name="Rambani A."/>
            <person name="Reddy U.K."/>
            <person name="Rong J.K."/>
            <person name="Saranga Y."/>
            <person name="Scheffler B.E."/>
            <person name="Scheffler J.A."/>
            <person name="Stelly D.M."/>
            <person name="Triplett B.A."/>
            <person name="Van Deynze A."/>
            <person name="Vaslin M.F."/>
            <person name="Waghmare V.N."/>
            <person name="Walford S.A."/>
            <person name="Wright R.J."/>
            <person name="Zaki E.A."/>
            <person name="Zhang T."/>
            <person name="Dennis E.S."/>
            <person name="Mayer K.F."/>
            <person name="Peterson D.G."/>
            <person name="Rokhsar D.S."/>
            <person name="Wang X."/>
            <person name="Schmutz J."/>
        </authorList>
    </citation>
    <scope>NUCLEOTIDE SEQUENCE [LARGE SCALE GENOMIC DNA]</scope>
</reference>
<dbReference type="CDD" id="cd03784">
    <property type="entry name" value="GT1_Gtf-like"/>
    <property type="match status" value="1"/>
</dbReference>
<evidence type="ECO:0000256" key="1">
    <source>
        <dbReference type="ARBA" id="ARBA00009995"/>
    </source>
</evidence>
<keyword evidence="3" id="KW-0808">Transferase</keyword>
<dbReference type="Gramene" id="KJB50512">
    <property type="protein sequence ID" value="KJB50512"/>
    <property type="gene ID" value="B456_008G174800"/>
</dbReference>
<dbReference type="Gene3D" id="3.40.50.2000">
    <property type="entry name" value="Glycogen Phosphorylase B"/>
    <property type="match status" value="2"/>
</dbReference>
<dbReference type="Proteomes" id="UP000032304">
    <property type="component" value="Chromosome 8"/>
</dbReference>
<dbReference type="SUPFAM" id="SSF53756">
    <property type="entry name" value="UDP-Glycosyltransferase/glycogen phosphorylase"/>
    <property type="match status" value="1"/>
</dbReference>
<keyword evidence="5" id="KW-1185">Reference proteome</keyword>
<dbReference type="FunFam" id="3.40.50.2000:FF:000064">
    <property type="entry name" value="Glycosyltransferase"/>
    <property type="match status" value="1"/>
</dbReference>
<evidence type="ECO:0000313" key="4">
    <source>
        <dbReference type="EMBL" id="KJB50512.1"/>
    </source>
</evidence>
<evidence type="ECO:0008006" key="6">
    <source>
        <dbReference type="Google" id="ProtNLM"/>
    </source>
</evidence>
<dbReference type="PANTHER" id="PTHR48047">
    <property type="entry name" value="GLYCOSYLTRANSFERASE"/>
    <property type="match status" value="1"/>
</dbReference>
<evidence type="ECO:0000313" key="5">
    <source>
        <dbReference type="Proteomes" id="UP000032304"/>
    </source>
</evidence>
<dbReference type="AlphaFoldDB" id="A0A0D2PWI8"/>
<gene>
    <name evidence="4" type="ORF">B456_008G174800</name>
</gene>
<dbReference type="GO" id="GO:0035251">
    <property type="term" value="F:UDP-glucosyltransferase activity"/>
    <property type="evidence" value="ECO:0007669"/>
    <property type="project" value="TreeGrafter"/>
</dbReference>
<dbReference type="KEGG" id="gra:105764444"/>
<proteinExistence type="inferred from homology"/>